<dbReference type="SUPFAM" id="SSF56801">
    <property type="entry name" value="Acetyl-CoA synthetase-like"/>
    <property type="match status" value="2"/>
</dbReference>
<dbReference type="Gene3D" id="1.10.1200.10">
    <property type="entry name" value="ACP-like"/>
    <property type="match status" value="2"/>
</dbReference>
<dbReference type="PANTHER" id="PTHR45527">
    <property type="entry name" value="NONRIBOSOMAL PEPTIDE SYNTHETASE"/>
    <property type="match status" value="1"/>
</dbReference>
<dbReference type="CDD" id="cd17643">
    <property type="entry name" value="A_NRPS_Cytc1-like"/>
    <property type="match status" value="1"/>
</dbReference>
<dbReference type="InterPro" id="IPR020806">
    <property type="entry name" value="PKS_PP-bd"/>
</dbReference>
<evidence type="ECO:0000313" key="6">
    <source>
        <dbReference type="EMBL" id="MFF5897961.1"/>
    </source>
</evidence>
<evidence type="ECO:0000256" key="3">
    <source>
        <dbReference type="ARBA" id="ARBA00022553"/>
    </source>
</evidence>
<dbReference type="InterPro" id="IPR009081">
    <property type="entry name" value="PP-bd_ACP"/>
</dbReference>
<dbReference type="EMBL" id="JBIBEG010000005">
    <property type="protein sequence ID" value="MFF5897961.1"/>
    <property type="molecule type" value="Genomic_DNA"/>
</dbReference>
<protein>
    <submittedName>
        <fullName evidence="6">Amino acid adenylation domain-containing protein</fullName>
    </submittedName>
</protein>
<dbReference type="NCBIfam" id="TIGR01733">
    <property type="entry name" value="AA-adenyl-dom"/>
    <property type="match status" value="2"/>
</dbReference>
<dbReference type="SMART" id="SM00823">
    <property type="entry name" value="PKS_PP"/>
    <property type="match status" value="2"/>
</dbReference>
<dbReference type="InterPro" id="IPR025110">
    <property type="entry name" value="AMP-bd_C"/>
</dbReference>
<comment type="cofactor">
    <cofactor evidence="1">
        <name>pantetheine 4'-phosphate</name>
        <dbReference type="ChEBI" id="CHEBI:47942"/>
    </cofactor>
</comment>
<dbReference type="SUPFAM" id="SSF52777">
    <property type="entry name" value="CoA-dependent acyltransferases"/>
    <property type="match status" value="4"/>
</dbReference>
<dbReference type="InterPro" id="IPR036736">
    <property type="entry name" value="ACP-like_sf"/>
</dbReference>
<proteinExistence type="predicted"/>
<dbReference type="Gene3D" id="3.30.300.30">
    <property type="match status" value="3"/>
</dbReference>
<evidence type="ECO:0000313" key="7">
    <source>
        <dbReference type="Proteomes" id="UP001602322"/>
    </source>
</evidence>
<dbReference type="InterPro" id="IPR023213">
    <property type="entry name" value="CAT-like_dom_sf"/>
</dbReference>
<evidence type="ECO:0000256" key="1">
    <source>
        <dbReference type="ARBA" id="ARBA00001957"/>
    </source>
</evidence>
<dbReference type="Pfam" id="PF13193">
    <property type="entry name" value="AMP-binding_C"/>
    <property type="match status" value="1"/>
</dbReference>
<evidence type="ECO:0000256" key="4">
    <source>
        <dbReference type="ARBA" id="ARBA00022737"/>
    </source>
</evidence>
<dbReference type="InterPro" id="IPR029063">
    <property type="entry name" value="SAM-dependent_MTases_sf"/>
</dbReference>
<evidence type="ECO:0000256" key="2">
    <source>
        <dbReference type="ARBA" id="ARBA00022450"/>
    </source>
</evidence>
<dbReference type="Gene3D" id="3.30.559.30">
    <property type="entry name" value="Nonribosomal peptide synthetase, condensation domain"/>
    <property type="match status" value="2"/>
</dbReference>
<gene>
    <name evidence="6" type="ORF">ACFY8O_18780</name>
</gene>
<keyword evidence="3" id="KW-0597">Phosphoprotein</keyword>
<dbReference type="PROSITE" id="PS00012">
    <property type="entry name" value="PHOSPHOPANTETHEINE"/>
    <property type="match status" value="2"/>
</dbReference>
<dbReference type="RefSeq" id="WP_387903758.1">
    <property type="nucleotide sequence ID" value="NZ_JBIBEG010000005.1"/>
</dbReference>
<dbReference type="PROSITE" id="PS00455">
    <property type="entry name" value="AMP_BINDING"/>
    <property type="match status" value="2"/>
</dbReference>
<reference evidence="6 7" key="1">
    <citation type="submission" date="2024-10" db="EMBL/GenBank/DDBJ databases">
        <title>The Natural Products Discovery Center: Release of the First 8490 Sequenced Strains for Exploring Actinobacteria Biosynthetic Diversity.</title>
        <authorList>
            <person name="Kalkreuter E."/>
            <person name="Kautsar S.A."/>
            <person name="Yang D."/>
            <person name="Bader C.D."/>
            <person name="Teijaro C.N."/>
            <person name="Fluegel L."/>
            <person name="Davis C.M."/>
            <person name="Simpson J.R."/>
            <person name="Lauterbach L."/>
            <person name="Steele A.D."/>
            <person name="Gui C."/>
            <person name="Meng S."/>
            <person name="Li G."/>
            <person name="Viehrig K."/>
            <person name="Ye F."/>
            <person name="Su P."/>
            <person name="Kiefer A.F."/>
            <person name="Nichols A."/>
            <person name="Cepeda A.J."/>
            <person name="Yan W."/>
            <person name="Fan B."/>
            <person name="Jiang Y."/>
            <person name="Adhikari A."/>
            <person name="Zheng C.-J."/>
            <person name="Schuster L."/>
            <person name="Cowan T.M."/>
            <person name="Smanski M.J."/>
            <person name="Chevrette M.G."/>
            <person name="De Carvalho L.P.S."/>
            <person name="Shen B."/>
        </authorList>
    </citation>
    <scope>NUCLEOTIDE SEQUENCE [LARGE SCALE GENOMIC DNA]</scope>
    <source>
        <strain evidence="6 7">NPDC012540</strain>
    </source>
</reference>
<keyword evidence="4" id="KW-0677">Repeat</keyword>
<dbReference type="Pfam" id="PF00550">
    <property type="entry name" value="PP-binding"/>
    <property type="match status" value="2"/>
</dbReference>
<dbReference type="Gene3D" id="3.30.559.10">
    <property type="entry name" value="Chloramphenicol acetyltransferase-like domain"/>
    <property type="match status" value="2"/>
</dbReference>
<dbReference type="SUPFAM" id="SSF47336">
    <property type="entry name" value="ACP-like"/>
    <property type="match status" value="2"/>
</dbReference>
<dbReference type="Pfam" id="PF00668">
    <property type="entry name" value="Condensation"/>
    <property type="match status" value="2"/>
</dbReference>
<dbReference type="InterPro" id="IPR000873">
    <property type="entry name" value="AMP-dep_synth/lig_dom"/>
</dbReference>
<dbReference type="InterPro" id="IPR006162">
    <property type="entry name" value="Ppantetheine_attach_site"/>
</dbReference>
<dbReference type="SUPFAM" id="SSF53335">
    <property type="entry name" value="S-adenosyl-L-methionine-dependent methyltransferases"/>
    <property type="match status" value="1"/>
</dbReference>
<keyword evidence="2" id="KW-0596">Phosphopantetheine</keyword>
<dbReference type="Proteomes" id="UP001602322">
    <property type="component" value="Unassembled WGS sequence"/>
</dbReference>
<dbReference type="InterPro" id="IPR020845">
    <property type="entry name" value="AMP-binding_CS"/>
</dbReference>
<dbReference type="Pfam" id="PF00501">
    <property type="entry name" value="AMP-binding"/>
    <property type="match status" value="2"/>
</dbReference>
<organism evidence="6 7">
    <name type="scientific">Streptomyces argenteolus</name>
    <dbReference type="NCBI Taxonomy" id="67274"/>
    <lineage>
        <taxon>Bacteria</taxon>
        <taxon>Bacillati</taxon>
        <taxon>Actinomycetota</taxon>
        <taxon>Actinomycetes</taxon>
        <taxon>Kitasatosporales</taxon>
        <taxon>Streptomycetaceae</taxon>
        <taxon>Streptomyces</taxon>
    </lineage>
</organism>
<dbReference type="Gene3D" id="3.40.50.12780">
    <property type="entry name" value="N-terminal domain of ligase-like"/>
    <property type="match status" value="1"/>
</dbReference>
<dbReference type="InterPro" id="IPR013217">
    <property type="entry name" value="Methyltransf_12"/>
</dbReference>
<dbReference type="InterPro" id="IPR042099">
    <property type="entry name" value="ANL_N_sf"/>
</dbReference>
<dbReference type="PANTHER" id="PTHR45527:SF14">
    <property type="entry name" value="PLIPASTATIN SYNTHASE SUBUNIT B"/>
    <property type="match status" value="1"/>
</dbReference>
<dbReference type="Pfam" id="PF08242">
    <property type="entry name" value="Methyltransf_12"/>
    <property type="match status" value="1"/>
</dbReference>
<feature type="domain" description="Carrier" evidence="5">
    <location>
        <begin position="994"/>
        <end position="1069"/>
    </location>
</feature>
<dbReference type="Gene3D" id="3.40.50.980">
    <property type="match status" value="2"/>
</dbReference>
<sequence>MSDSSATVLPLTAGQAGIWYAQSLSGPNATFNAALYLEIAGAVDPLLFTAAMRQVVTETEALRARFTEEGGGPGQVIEPVTDWTAEPVEVLDLTAQDRPDEAAGTWMWADARTPVDVLGGALYRFALIKVADDRFLFYYRYHHLVMDSFGASLIASRTADVYTGLVTGQDTSDGAFPPLRELIDDEAAYQRSAAFGADRDFWTAQFADRPHAVSLGDRPTALPTDLVRETVQVPVETATRVRDAARGARVGWPAAVLAALAAYTSRISGSSDVVIALSVAARTTGAGRTVPGMVSNVVGVRMTVRPDMTAQELVRHAHQRMRDVSRHKRYRYEDLRRDLKLLGSDGRLLGPRLNLHVVTPALHFAGLPASLHPLMAGHDDDFSLVVVGRQDGGFQFDVSANPDVYGVDTVRQHHRLITRLLTELTEHPDRPIGALDVVDPGTLARLVGDWGGAARTPEPTESVSLPERFAAAAAAHPGNRAVVYPGASGTTSLTYRELDERSNQLARLLIGRGVRRGQLVALAMPRSVETAVALLATLKAGAAYLPIDPEYPADRVAYMLGDAEPAVVVTAQRDAFTQLAVRTPEIVLDHPATVAELAGLPGTAILDAERGGPVLPDQAAYVIYTSGSTGRPKGVVVAHRNVVRLFDATARWSGFGPDDVWALFHSYAFDFSVWEIWGALLHGGTLVVVPFAVSRAPEEFLRLLVRERVTVLNQTPSAFYQLIQADRDNPDTGRALALRYVVFGGAALDFGRLAEWYERHPEDAPRLVNMYGITETTVHTTERMLDAACPTSGGSMIGLGISDLRVYVLDTALRPVPPGATGELYVGGPAVADGYLGRPDLSSTRFVADPFGPAGQRMYRSGDLARWAVDGSADLEYMGRADQQVKIRGFRVELGEIEAAVLLHPDVRQTAVVVREDIPDDMRLVAYVIGDQGPGGPAGLDPATLRKHVAATLPEHMVPTAFVQLDVLPLTGNGKLDTRALPAPEMTGTAGGRAPRTPEEEIFCGLFAEILGVSAVSMDDNFFDLGGHSLLATRLVSRVRAAFGVELAIRTVFEAPTPAALIAWLAGHGDVPTARRPLTRMDKPQEIPLSFAQLRLWFIDKIDGGSGTYNIPLVVRLNGSLDREALQAAIGDVVARHESLRTVFPDHLGTPRQHILPAEEATPVMGVTEIAADRLAAAMTERAAVGFSLATEAPVRAHLFAVSEQEHALLMPMHHIAGDGWSLVPLTRDLQTAYTARCHGRSPAWEPLPVQYADYTLWQRELLGDEGDPDSAISGQLAHWTDYLRGLPEEVTLPTDRPRPAVSSYRGETLRFDLPPELHRQLTRCSREHDVSPFMVVQTALAALLGKLGAGDDIALGISIAGRTDEALDDLIGFLVNTLVMRTDLSGDPSFADLLGRARADGLAAFANQDLPFERLVEAVNPERSAGRHPLVQIGLGFQNNATPALDLPGLDAWIEPAVTHTAKLDLLFDFREVEGEGDTPDHTTCAVEYATDLYDRATIELLTVRLTRLLDQATRRPESRLSDLDVLDAEERRRILVEWNDTARPVAGATLAELFTEQAARTPDALAVVAGDEELSYGELGRRVAGLARHLVTYGIGAEDRVLLVMPKSLDLLVAQLAVVTAGGAFVPVDPGYPRERVAFMAEDSGPALTLTTSAVAGLAREVVPDVPVIVVDSPVTASRIAARPTTPLSDADRREPADAGHPAYVIYTSGSTGRPKGVVVTHRGIGNLAAAQSERFAVGPDSRVVQYAAPSFDAAVSETCIALLGGATLVLPVGSGLLLGDELARFLTERRITHATIPPIALTGLDPAAVPAGMVLTVAGEACSAELAGIWSAGRRMINAYGPTETTVCATMSAPLSGAVAPPIGTPIANSRAYVLDERLVPVPVGVYGELYVAGLNLARGYLGRPGLTSERFVAAPFGTPGERMYRTGDVVRRRADGQLEFAGRADDQVKVRGFRVELGEITAALTDQPQVEAAAVVVREDRPGERRLVGYVVPAAREEGARDTGLESDQVEKWQAVNDEVYGATAHQGPPLGENFSGWHSSYDGSELPEEEMRAWRAATVERILELRPRRVVEIGVGAGLIMTPVAPHVDLYWGTDLSGEVIDTLCRQTAQIPELARRTCFTATPAHLLDELPAGTFDTVVINSVAQYFPGLDYLTDVVEKAFALLGDTGAVFLGDLRDLRLLRRMRTAVHRTGHPGDGPEATRQAVDRAVERETELLLDPALFGTLSLDGFGGADVRVKRGDYANELSRYRYDVVLHKRPAAAVSLADVPALAWEGAGGLDGIAARLRQERPQGLRVTGIPNGRLDADLAGEEGAGPVPRGVDVTALHEAGTPAGYRALVTWTAGVDDGRLDAVFVPEDARDATGAVPAYRDLYLPDGVPARLANDPLLARRSGALLAGLRTALAGRLPDHMVPGALVLLDALPVTLNGKLDHKALPAPDAAASASDAAPATPQEQTLARLFAEVLGVPRAGADDDFFRLGGDSIVSVQLVSRARAEGLVLTPQDVFTHRTVRAIAATAGPVAAEGAASGPADADGWDMALVSQDELDEFESKWSVSE</sequence>
<evidence type="ECO:0000259" key="5">
    <source>
        <dbReference type="PROSITE" id="PS50075"/>
    </source>
</evidence>
<dbReference type="InterPro" id="IPR001242">
    <property type="entry name" value="Condensation_dom"/>
</dbReference>
<accession>A0ABW6X8Y9</accession>
<dbReference type="Gene3D" id="2.30.38.10">
    <property type="entry name" value="Luciferase, Domain 3"/>
    <property type="match status" value="1"/>
</dbReference>
<dbReference type="CDD" id="cd19540">
    <property type="entry name" value="LCL_NRPS-like"/>
    <property type="match status" value="1"/>
</dbReference>
<dbReference type="InterPro" id="IPR045851">
    <property type="entry name" value="AMP-bd_C_sf"/>
</dbReference>
<name>A0ABW6X8Y9_9ACTN</name>
<keyword evidence="7" id="KW-1185">Reference proteome</keyword>
<comment type="caution">
    <text evidence="6">The sequence shown here is derived from an EMBL/GenBank/DDBJ whole genome shotgun (WGS) entry which is preliminary data.</text>
</comment>
<dbReference type="Gene3D" id="3.40.50.150">
    <property type="entry name" value="Vaccinia Virus protein VP39"/>
    <property type="match status" value="1"/>
</dbReference>
<dbReference type="InterPro" id="IPR010071">
    <property type="entry name" value="AA_adenyl_dom"/>
</dbReference>
<dbReference type="PROSITE" id="PS50075">
    <property type="entry name" value="CARRIER"/>
    <property type="match status" value="2"/>
</dbReference>
<feature type="domain" description="Carrier" evidence="5">
    <location>
        <begin position="2454"/>
        <end position="2528"/>
    </location>
</feature>